<gene>
    <name evidence="1" type="ORF">GBAR_LOCUS11537</name>
</gene>
<comment type="caution">
    <text evidence="1">The sequence shown here is derived from an EMBL/GenBank/DDBJ whole genome shotgun (WGS) entry which is preliminary data.</text>
</comment>
<protein>
    <submittedName>
        <fullName evidence="1">Uncharacterized protein y4rM</fullName>
    </submittedName>
</protein>
<dbReference type="AlphaFoldDB" id="A0AA35RYA2"/>
<sequence length="258" mass="29299">MPAHCLNTRHQQDGKTELLVTIRDRYRGSSKKDKGRTLDEFIAVTGHHHKHDIRLLGQSGDAGEKPSMIKGRRIYNEAVPEAVIVIWEAADRICGKRLKAALPYLVGSMERHEHLDLDPEVRARLLPASAATLDRLLQPIRPTAGSRRRRRRRQSMSKRVPVRTYNDWNRPPPGYLEIDSVAHCGGPLSGSFIHSLVATDICTGWPDHEHSGPFPCWTESNPWWWQGWKPSVSTYPFPILGIDSDNDSVFSNETLIQY</sequence>
<reference evidence="1" key="1">
    <citation type="submission" date="2023-03" db="EMBL/GenBank/DDBJ databases">
        <authorList>
            <person name="Steffen K."/>
            <person name="Cardenas P."/>
        </authorList>
    </citation>
    <scope>NUCLEOTIDE SEQUENCE</scope>
</reference>
<evidence type="ECO:0000313" key="2">
    <source>
        <dbReference type="Proteomes" id="UP001174909"/>
    </source>
</evidence>
<keyword evidence="2" id="KW-1185">Reference proteome</keyword>
<dbReference type="EMBL" id="CASHTH010001729">
    <property type="protein sequence ID" value="CAI8019158.1"/>
    <property type="molecule type" value="Genomic_DNA"/>
</dbReference>
<accession>A0AA35RYA2</accession>
<organism evidence="1 2">
    <name type="scientific">Geodia barretti</name>
    <name type="common">Barrett's horny sponge</name>
    <dbReference type="NCBI Taxonomy" id="519541"/>
    <lineage>
        <taxon>Eukaryota</taxon>
        <taxon>Metazoa</taxon>
        <taxon>Porifera</taxon>
        <taxon>Demospongiae</taxon>
        <taxon>Heteroscleromorpha</taxon>
        <taxon>Tetractinellida</taxon>
        <taxon>Astrophorina</taxon>
        <taxon>Geodiidae</taxon>
        <taxon>Geodia</taxon>
    </lineage>
</organism>
<dbReference type="Proteomes" id="UP001174909">
    <property type="component" value="Unassembled WGS sequence"/>
</dbReference>
<evidence type="ECO:0000313" key="1">
    <source>
        <dbReference type="EMBL" id="CAI8019158.1"/>
    </source>
</evidence>
<name>A0AA35RYA2_GEOBA</name>
<proteinExistence type="predicted"/>